<gene>
    <name evidence="2" type="ORF">LKD48_05850</name>
</gene>
<evidence type="ECO:0000313" key="3">
    <source>
        <dbReference type="Proteomes" id="UP001198200"/>
    </source>
</evidence>
<comment type="caution">
    <text evidence="2">The sequence shown here is derived from an EMBL/GenBank/DDBJ whole genome shotgun (WGS) entry which is preliminary data.</text>
</comment>
<sequence>MKQHRQRNGQEGIAMIIVVCIMAVLVMMSLALLLASSVMTQNAGRVKDQEQSRILAVSLADELEKELTVTPSQQEKTQASGTILEFVNSKITSGSWPSGEEQTFSLDSSALNQANELSAQATLSWEEGENGYTDASLYITVHCIYHNMPFFVTTIYNAYTAYAADDENQNEDVQDTLYWIRSERR</sequence>
<dbReference type="RefSeq" id="WP_227101921.1">
    <property type="nucleotide sequence ID" value="NZ_JAJEQN010000011.1"/>
</dbReference>
<evidence type="ECO:0000313" key="2">
    <source>
        <dbReference type="EMBL" id="MCC2221172.1"/>
    </source>
</evidence>
<reference evidence="2 3" key="1">
    <citation type="submission" date="2021-10" db="EMBL/GenBank/DDBJ databases">
        <title>Anaerobic single-cell dispensing facilitates the cultivation of human gut bacteria.</title>
        <authorList>
            <person name="Afrizal A."/>
        </authorList>
    </citation>
    <scope>NUCLEOTIDE SEQUENCE [LARGE SCALE GENOMIC DNA]</scope>
    <source>
        <strain evidence="2 3">CLA-AA-H224</strain>
    </source>
</reference>
<protein>
    <submittedName>
        <fullName evidence="2">Uncharacterized protein</fullName>
    </submittedName>
</protein>
<dbReference type="Proteomes" id="UP001198200">
    <property type="component" value="Unassembled WGS sequence"/>
</dbReference>
<feature type="transmembrane region" description="Helical" evidence="1">
    <location>
        <begin position="12"/>
        <end position="35"/>
    </location>
</feature>
<organism evidence="2 3">
    <name type="scientific">Anthropogastromicrobium aceti</name>
    <dbReference type="NCBI Taxonomy" id="2981768"/>
    <lineage>
        <taxon>Bacteria</taxon>
        <taxon>Bacillati</taxon>
        <taxon>Bacillota</taxon>
        <taxon>Clostridia</taxon>
        <taxon>Lachnospirales</taxon>
        <taxon>Lachnospiraceae</taxon>
        <taxon>Anthropogastromicrobium</taxon>
    </lineage>
</organism>
<keyword evidence="1" id="KW-0812">Transmembrane</keyword>
<proteinExistence type="predicted"/>
<keyword evidence="3" id="KW-1185">Reference proteome</keyword>
<name>A0AAE3JCV9_9FIRM</name>
<keyword evidence="1" id="KW-0472">Membrane</keyword>
<dbReference type="AlphaFoldDB" id="A0AAE3JCV9"/>
<keyword evidence="1" id="KW-1133">Transmembrane helix</keyword>
<evidence type="ECO:0000256" key="1">
    <source>
        <dbReference type="SAM" id="Phobius"/>
    </source>
</evidence>
<dbReference type="EMBL" id="JAJEQN010000011">
    <property type="protein sequence ID" value="MCC2221172.1"/>
    <property type="molecule type" value="Genomic_DNA"/>
</dbReference>
<accession>A0AAE3JCV9</accession>